<dbReference type="EMBL" id="LAZR01007847">
    <property type="protein sequence ID" value="KKM82546.1"/>
    <property type="molecule type" value="Genomic_DNA"/>
</dbReference>
<name>A0A0F9L5K1_9ZZZZ</name>
<organism evidence="1">
    <name type="scientific">marine sediment metagenome</name>
    <dbReference type="NCBI Taxonomy" id="412755"/>
    <lineage>
        <taxon>unclassified sequences</taxon>
        <taxon>metagenomes</taxon>
        <taxon>ecological metagenomes</taxon>
    </lineage>
</organism>
<reference evidence="1" key="1">
    <citation type="journal article" date="2015" name="Nature">
        <title>Complex archaea that bridge the gap between prokaryotes and eukaryotes.</title>
        <authorList>
            <person name="Spang A."/>
            <person name="Saw J.H."/>
            <person name="Jorgensen S.L."/>
            <person name="Zaremba-Niedzwiedzka K."/>
            <person name="Martijn J."/>
            <person name="Lind A.E."/>
            <person name="van Eijk R."/>
            <person name="Schleper C."/>
            <person name="Guy L."/>
            <person name="Ettema T.J."/>
        </authorList>
    </citation>
    <scope>NUCLEOTIDE SEQUENCE</scope>
</reference>
<dbReference type="AlphaFoldDB" id="A0A0F9L5K1"/>
<gene>
    <name evidence="1" type="ORF">LCGC14_1318500</name>
</gene>
<proteinExistence type="predicted"/>
<evidence type="ECO:0000313" key="1">
    <source>
        <dbReference type="EMBL" id="KKM82546.1"/>
    </source>
</evidence>
<accession>A0A0F9L5K1</accession>
<comment type="caution">
    <text evidence="1">The sequence shown here is derived from an EMBL/GenBank/DDBJ whole genome shotgun (WGS) entry which is preliminary data.</text>
</comment>
<sequence length="230" mass="23862">MPDVINSPLNLNKAKSQRLETVYIDANGNWFRGIEDIGFLTGAVTDATALKISDPNQSFIHARFESTSTSGDERAMYLKLILSGGGQFGDVIRAYLDVTSDATTVANADAIHATVNTAAAGSVTGQAQAGRFTLEAPVGAGVLTGTLSSILLETFIGAGVTVPTTAAFIHCSDISGAYMSQFFNAVGCTAGATNAFETDAGVVGGTIKGYIRGLWTDGSQVYLVAYTSHS</sequence>
<protein>
    <submittedName>
        <fullName evidence="1">Uncharacterized protein</fullName>
    </submittedName>
</protein>